<dbReference type="SUPFAM" id="SSF46894">
    <property type="entry name" value="C-terminal effector domain of the bipartite response regulators"/>
    <property type="match status" value="1"/>
</dbReference>
<reference evidence="4" key="1">
    <citation type="journal article" date="2019" name="Int. J. Syst. Evol. Microbiol.">
        <title>The Global Catalogue of Microorganisms (GCM) 10K type strain sequencing project: providing services to taxonomists for standard genome sequencing and annotation.</title>
        <authorList>
            <consortium name="The Broad Institute Genomics Platform"/>
            <consortium name="The Broad Institute Genome Sequencing Center for Infectious Disease"/>
            <person name="Wu L."/>
            <person name="Ma J."/>
        </authorList>
    </citation>
    <scope>NUCLEOTIDE SEQUENCE [LARGE SCALE GENOMIC DNA]</scope>
    <source>
        <strain evidence="4">KCTC 52237</strain>
    </source>
</reference>
<dbReference type="RefSeq" id="WP_378117087.1">
    <property type="nucleotide sequence ID" value="NZ_JBHRTF010000003.1"/>
</dbReference>
<sequence>MPHLFVAPVTVQSPHWLQAFPDAHLVREFGYLNSSDLVWLLLTGAQSIAQIKNLADAGIKVVAMTAIEQTSEARQVLEAGASGYVHYLAVPSVLEQIAQSVALGGVWLGAELMRELILGAQRLAAPAGSSPKADLNRLTSRERAVAELVAAGKTNKEVARALDITERTVKAHLGASFEKLGVRDRLQLALALSG</sequence>
<keyword evidence="4" id="KW-1185">Reference proteome</keyword>
<dbReference type="EMBL" id="JBHRTF010000003">
    <property type="protein sequence ID" value="MFC3115099.1"/>
    <property type="molecule type" value="Genomic_DNA"/>
</dbReference>
<evidence type="ECO:0000256" key="1">
    <source>
        <dbReference type="ARBA" id="ARBA00023125"/>
    </source>
</evidence>
<protein>
    <submittedName>
        <fullName evidence="3">LuxR C-terminal-related transcriptional regulator</fullName>
    </submittedName>
</protein>
<proteinExistence type="predicted"/>
<dbReference type="PROSITE" id="PS00622">
    <property type="entry name" value="HTH_LUXR_1"/>
    <property type="match status" value="1"/>
</dbReference>
<dbReference type="InterPro" id="IPR000792">
    <property type="entry name" value="Tscrpt_reg_LuxR_C"/>
</dbReference>
<name>A0ABV7FFS4_9GAMM</name>
<dbReference type="PANTHER" id="PTHR43214">
    <property type="entry name" value="TWO-COMPONENT RESPONSE REGULATOR"/>
    <property type="match status" value="1"/>
</dbReference>
<dbReference type="PANTHER" id="PTHR43214:SF43">
    <property type="entry name" value="TWO-COMPONENT RESPONSE REGULATOR"/>
    <property type="match status" value="1"/>
</dbReference>
<dbReference type="SMART" id="SM00421">
    <property type="entry name" value="HTH_LUXR"/>
    <property type="match status" value="1"/>
</dbReference>
<dbReference type="PROSITE" id="PS50043">
    <property type="entry name" value="HTH_LUXR_2"/>
    <property type="match status" value="1"/>
</dbReference>
<evidence type="ECO:0000313" key="3">
    <source>
        <dbReference type="EMBL" id="MFC3115099.1"/>
    </source>
</evidence>
<dbReference type="InterPro" id="IPR016032">
    <property type="entry name" value="Sig_transdc_resp-reg_C-effctor"/>
</dbReference>
<dbReference type="PRINTS" id="PR00038">
    <property type="entry name" value="HTHLUXR"/>
</dbReference>
<dbReference type="Pfam" id="PF00196">
    <property type="entry name" value="GerE"/>
    <property type="match status" value="1"/>
</dbReference>
<organism evidence="3 4">
    <name type="scientific">Cellvibrio fontiphilus</name>
    <dbReference type="NCBI Taxonomy" id="1815559"/>
    <lineage>
        <taxon>Bacteria</taxon>
        <taxon>Pseudomonadati</taxon>
        <taxon>Pseudomonadota</taxon>
        <taxon>Gammaproteobacteria</taxon>
        <taxon>Cellvibrionales</taxon>
        <taxon>Cellvibrionaceae</taxon>
        <taxon>Cellvibrio</taxon>
    </lineage>
</organism>
<comment type="caution">
    <text evidence="3">The sequence shown here is derived from an EMBL/GenBank/DDBJ whole genome shotgun (WGS) entry which is preliminary data.</text>
</comment>
<gene>
    <name evidence="3" type="ORF">ACFODX_05990</name>
</gene>
<feature type="domain" description="HTH luxR-type" evidence="2">
    <location>
        <begin position="131"/>
        <end position="194"/>
    </location>
</feature>
<evidence type="ECO:0000313" key="4">
    <source>
        <dbReference type="Proteomes" id="UP001595555"/>
    </source>
</evidence>
<keyword evidence="1" id="KW-0238">DNA-binding</keyword>
<dbReference type="Gene3D" id="3.40.50.2300">
    <property type="match status" value="1"/>
</dbReference>
<dbReference type="Proteomes" id="UP001595555">
    <property type="component" value="Unassembled WGS sequence"/>
</dbReference>
<dbReference type="CDD" id="cd06170">
    <property type="entry name" value="LuxR_C_like"/>
    <property type="match status" value="1"/>
</dbReference>
<evidence type="ECO:0000259" key="2">
    <source>
        <dbReference type="PROSITE" id="PS50043"/>
    </source>
</evidence>
<dbReference type="InterPro" id="IPR039420">
    <property type="entry name" value="WalR-like"/>
</dbReference>
<accession>A0ABV7FFS4</accession>